<dbReference type="InterPro" id="IPR050583">
    <property type="entry name" value="Mycobacterial_A85_antigen"/>
</dbReference>
<evidence type="ECO:0000313" key="2">
    <source>
        <dbReference type="Proteomes" id="UP000199169"/>
    </source>
</evidence>
<dbReference type="Gene3D" id="3.40.50.1820">
    <property type="entry name" value="alpha/beta hydrolase"/>
    <property type="match status" value="1"/>
</dbReference>
<dbReference type="STRING" id="1860102.ACCAA_720025"/>
<accession>A0A1A8XX28</accession>
<dbReference type="Pfam" id="PF00756">
    <property type="entry name" value="Esterase"/>
    <property type="match status" value="1"/>
</dbReference>
<dbReference type="SUPFAM" id="SSF53474">
    <property type="entry name" value="alpha/beta-Hydrolases"/>
    <property type="match status" value="1"/>
</dbReference>
<dbReference type="RefSeq" id="WP_186408875.1">
    <property type="nucleotide sequence ID" value="NZ_FLQX01000152.1"/>
</dbReference>
<dbReference type="PANTHER" id="PTHR48098">
    <property type="entry name" value="ENTEROCHELIN ESTERASE-RELATED"/>
    <property type="match status" value="1"/>
</dbReference>
<dbReference type="EMBL" id="FLQX01000152">
    <property type="protein sequence ID" value="SBT09544.1"/>
    <property type="molecule type" value="Genomic_DNA"/>
</dbReference>
<evidence type="ECO:0000313" key="1">
    <source>
        <dbReference type="EMBL" id="SBT09544.1"/>
    </source>
</evidence>
<reference evidence="2" key="1">
    <citation type="submission" date="2016-06" db="EMBL/GenBank/DDBJ databases">
        <authorList>
            <person name="McIlroy S.J."/>
            <person name="Karst S.M."/>
            <person name="Albertsen M."/>
        </authorList>
    </citation>
    <scope>NUCLEOTIDE SEQUENCE [LARGE SCALE GENOMIC DNA]</scope>
</reference>
<protein>
    <submittedName>
        <fullName evidence="1">Esterase</fullName>
    </submittedName>
</protein>
<dbReference type="InterPro" id="IPR000801">
    <property type="entry name" value="Esterase-like"/>
</dbReference>
<name>A0A1A8XX28_9PROT</name>
<organism evidence="1 2">
    <name type="scientific">Candidatus Accumulibacter aalborgensis</name>
    <dbReference type="NCBI Taxonomy" id="1860102"/>
    <lineage>
        <taxon>Bacteria</taxon>
        <taxon>Pseudomonadati</taxon>
        <taxon>Pseudomonadota</taxon>
        <taxon>Betaproteobacteria</taxon>
        <taxon>Candidatus Accumulibacter</taxon>
    </lineage>
</organism>
<dbReference type="Proteomes" id="UP000199169">
    <property type="component" value="Unassembled WGS sequence"/>
</dbReference>
<gene>
    <name evidence="1" type="ORF">ACCAA_720025</name>
</gene>
<sequence length="242" mass="28273">MNREYCRWYSPHLERDMELLIFGHGGAKVLVFPTRCARFHEYEDLGLVSELRDKLEHGHLQLFCLDSVDAETFYCSWCHPGDRVRRHLQYERYVLHEVLPLMAQKNTHPCTIAHGCSFGAYHAANMAFRHPHLFRKVVALSGRYDLTAAVEHFRDLLDGHYEDAVYFNTPSHFIPNLNDVHALEHLRRLEVVMAVGESDPFRANNHQISTALWAKGVWHALHIWEGRAHSASHWRRMVPLYV</sequence>
<dbReference type="PANTHER" id="PTHR48098:SF3">
    <property type="entry name" value="IRON(III) ENTEROBACTIN ESTERASE"/>
    <property type="match status" value="1"/>
</dbReference>
<dbReference type="AlphaFoldDB" id="A0A1A8XX28"/>
<proteinExistence type="predicted"/>
<dbReference type="InterPro" id="IPR029058">
    <property type="entry name" value="AB_hydrolase_fold"/>
</dbReference>
<keyword evidence="2" id="KW-1185">Reference proteome</keyword>